<dbReference type="Proteomes" id="UP001224775">
    <property type="component" value="Unassembled WGS sequence"/>
</dbReference>
<dbReference type="GO" id="GO:0070813">
    <property type="term" value="P:hydrogen sulfide metabolic process"/>
    <property type="evidence" value="ECO:0007669"/>
    <property type="project" value="TreeGrafter"/>
</dbReference>
<feature type="domain" description="Metallo-beta-lactamase" evidence="2">
    <location>
        <begin position="80"/>
        <end position="274"/>
    </location>
</feature>
<dbReference type="InterPro" id="IPR051682">
    <property type="entry name" value="Mito_Persulfide_Diox"/>
</dbReference>
<dbReference type="InterPro" id="IPR044528">
    <property type="entry name" value="POD-like_MBL-fold"/>
</dbReference>
<dbReference type="CDD" id="cd07724">
    <property type="entry name" value="POD-like_MBL-fold"/>
    <property type="match status" value="1"/>
</dbReference>
<reference evidence="3" key="1">
    <citation type="submission" date="2023-06" db="EMBL/GenBank/DDBJ databases">
        <title>Survivors Of The Sea: Transcriptome response of Skeletonema marinoi to long-term dormancy.</title>
        <authorList>
            <person name="Pinder M.I.M."/>
            <person name="Kourtchenko O."/>
            <person name="Robertson E.K."/>
            <person name="Larsson T."/>
            <person name="Maumus F."/>
            <person name="Osuna-Cruz C.M."/>
            <person name="Vancaester E."/>
            <person name="Stenow R."/>
            <person name="Vandepoele K."/>
            <person name="Ploug H."/>
            <person name="Bruchert V."/>
            <person name="Godhe A."/>
            <person name="Topel M."/>
        </authorList>
    </citation>
    <scope>NUCLEOTIDE SEQUENCE</scope>
    <source>
        <strain evidence="3">R05AC</strain>
    </source>
</reference>
<dbReference type="Gene3D" id="3.60.15.10">
    <property type="entry name" value="Ribonuclease Z/Hydroxyacylglutathione hydrolase-like"/>
    <property type="match status" value="1"/>
</dbReference>
<dbReference type="SUPFAM" id="SSF56281">
    <property type="entry name" value="Metallo-hydrolase/oxidoreductase"/>
    <property type="match status" value="1"/>
</dbReference>
<dbReference type="GO" id="GO:0006749">
    <property type="term" value="P:glutathione metabolic process"/>
    <property type="evidence" value="ECO:0007669"/>
    <property type="project" value="InterPro"/>
</dbReference>
<dbReference type="InterPro" id="IPR001279">
    <property type="entry name" value="Metallo-B-lactamas"/>
</dbReference>
<dbReference type="PANTHER" id="PTHR43084">
    <property type="entry name" value="PERSULFIDE DIOXYGENASE ETHE1"/>
    <property type="match status" value="1"/>
</dbReference>
<dbReference type="PANTHER" id="PTHR43084:SF1">
    <property type="entry name" value="PERSULFIDE DIOXYGENASE ETHE1, MITOCHONDRIAL"/>
    <property type="match status" value="1"/>
</dbReference>
<evidence type="ECO:0000313" key="3">
    <source>
        <dbReference type="EMBL" id="KAK1744047.1"/>
    </source>
</evidence>
<protein>
    <submittedName>
        <fullName evidence="3">Persulfide dioxygenase</fullName>
        <ecNumber evidence="3">1.13.11.18</ecNumber>
    </submittedName>
</protein>
<dbReference type="Pfam" id="PF00753">
    <property type="entry name" value="Lactamase_B"/>
    <property type="match status" value="1"/>
</dbReference>
<dbReference type="SMART" id="SM00849">
    <property type="entry name" value="Lactamase_B"/>
    <property type="match status" value="1"/>
</dbReference>
<evidence type="ECO:0000256" key="1">
    <source>
        <dbReference type="ARBA" id="ARBA00022723"/>
    </source>
</evidence>
<dbReference type="GO" id="GO:0050313">
    <property type="term" value="F:sulfur dioxygenase activity"/>
    <property type="evidence" value="ECO:0007669"/>
    <property type="project" value="UniProtKB-EC"/>
</dbReference>
<dbReference type="EMBL" id="JATAAI010000008">
    <property type="protein sequence ID" value="KAK1744047.1"/>
    <property type="molecule type" value="Genomic_DNA"/>
</dbReference>
<keyword evidence="4" id="KW-1185">Reference proteome</keyword>
<evidence type="ECO:0000313" key="4">
    <source>
        <dbReference type="Proteomes" id="UP001224775"/>
    </source>
</evidence>
<accession>A0AAD8YD95</accession>
<dbReference type="InterPro" id="IPR036866">
    <property type="entry name" value="RibonucZ/Hydroxyglut_hydro"/>
</dbReference>
<dbReference type="AlphaFoldDB" id="A0AAD8YD95"/>
<evidence type="ECO:0000259" key="2">
    <source>
        <dbReference type="SMART" id="SM00849"/>
    </source>
</evidence>
<keyword evidence="3" id="KW-0560">Oxidoreductase</keyword>
<comment type="caution">
    <text evidence="3">The sequence shown here is derived from an EMBL/GenBank/DDBJ whole genome shotgun (WGS) entry which is preliminary data.</text>
</comment>
<keyword evidence="3" id="KW-0223">Dioxygenase</keyword>
<keyword evidence="1" id="KW-0479">Metal-binding</keyword>
<dbReference type="GO" id="GO:0046872">
    <property type="term" value="F:metal ion binding"/>
    <property type="evidence" value="ECO:0007669"/>
    <property type="project" value="UniProtKB-KW"/>
</dbReference>
<dbReference type="EC" id="1.13.11.18" evidence="3"/>
<sequence>MLLFRQAHKIAQANFRKQAPRTLWFHYSQFTSSAPSSSLAFAKSKTPHHLLHKSYFSTTPINTTMPPSASVHGLFHSGTSTMTYIVTCPTTLSTLIIDSVLDYDSSSGRTSNSHGDAIVQYCTENKLNVEYILESHVHADHLTGAKYLKSQFPTAKTGIGANVTKVQEVFSEIFNYTSQDLKTDGSQFDVLFKDGDTFSLGELEVQVLNTPGHTPACVCYVVGKDAVFTGDTIFMPDFGTARCDFPGGSSSSLYTSIKRLYDELPDDTRVYVGHDYQPGGRELLFQTTIGEEKSTNKQLKGDTSEDEFATWRSERDGQLGMPKLLLPSIQVNLRGGEFPKAESNGVSYLKIPINFVGK</sequence>
<name>A0AAD8YD95_9STRA</name>
<organism evidence="3 4">
    <name type="scientific">Skeletonema marinoi</name>
    <dbReference type="NCBI Taxonomy" id="267567"/>
    <lineage>
        <taxon>Eukaryota</taxon>
        <taxon>Sar</taxon>
        <taxon>Stramenopiles</taxon>
        <taxon>Ochrophyta</taxon>
        <taxon>Bacillariophyta</taxon>
        <taxon>Coscinodiscophyceae</taxon>
        <taxon>Thalassiosirophycidae</taxon>
        <taxon>Thalassiosirales</taxon>
        <taxon>Skeletonemataceae</taxon>
        <taxon>Skeletonema</taxon>
        <taxon>Skeletonema marinoi-dohrnii complex</taxon>
    </lineage>
</organism>
<gene>
    <name evidence="3" type="ORF">QTG54_005644</name>
</gene>
<proteinExistence type="predicted"/>